<dbReference type="OMA" id="VEDCDAK"/>
<dbReference type="AlphaFoldDB" id="E2CA65"/>
<feature type="compositionally biased region" description="Basic and acidic residues" evidence="1">
    <location>
        <begin position="45"/>
        <end position="69"/>
    </location>
</feature>
<protein>
    <submittedName>
        <fullName evidence="2">Uncharacterized protein</fullName>
    </submittedName>
</protein>
<evidence type="ECO:0000313" key="3">
    <source>
        <dbReference type="Proteomes" id="UP000008237"/>
    </source>
</evidence>
<evidence type="ECO:0000313" key="2">
    <source>
        <dbReference type="EMBL" id="EFN75220.1"/>
    </source>
</evidence>
<name>E2CA65_HARSA</name>
<organism evidence="3">
    <name type="scientific">Harpegnathos saltator</name>
    <name type="common">Jerdon's jumping ant</name>
    <dbReference type="NCBI Taxonomy" id="610380"/>
    <lineage>
        <taxon>Eukaryota</taxon>
        <taxon>Metazoa</taxon>
        <taxon>Ecdysozoa</taxon>
        <taxon>Arthropoda</taxon>
        <taxon>Hexapoda</taxon>
        <taxon>Insecta</taxon>
        <taxon>Pterygota</taxon>
        <taxon>Neoptera</taxon>
        <taxon>Endopterygota</taxon>
        <taxon>Hymenoptera</taxon>
        <taxon>Apocrita</taxon>
        <taxon>Aculeata</taxon>
        <taxon>Formicoidea</taxon>
        <taxon>Formicidae</taxon>
        <taxon>Ponerinae</taxon>
        <taxon>Ponerini</taxon>
        <taxon>Harpegnathos</taxon>
    </lineage>
</organism>
<sequence length="106" mass="11834">MAANSGRVAAEVTAARSEDEEQQKELYPDTVECKNFTVEDCDAKDEKMASEGREEGNHCRMEGRSDRGAQRVQTQTQLQTDMQADSDTHNVSATMMPKETVMSIRC</sequence>
<dbReference type="InParanoid" id="E2CA65"/>
<feature type="region of interest" description="Disordered" evidence="1">
    <location>
        <begin position="45"/>
        <end position="91"/>
    </location>
</feature>
<feature type="compositionally biased region" description="Polar residues" evidence="1">
    <location>
        <begin position="71"/>
        <end position="91"/>
    </location>
</feature>
<keyword evidence="3" id="KW-1185">Reference proteome</keyword>
<proteinExistence type="predicted"/>
<gene>
    <name evidence="2" type="ORF">EAI_08887</name>
</gene>
<dbReference type="Proteomes" id="UP000008237">
    <property type="component" value="Unassembled WGS sequence"/>
</dbReference>
<dbReference type="EMBL" id="GL453920">
    <property type="protein sequence ID" value="EFN75220.1"/>
    <property type="molecule type" value="Genomic_DNA"/>
</dbReference>
<evidence type="ECO:0000256" key="1">
    <source>
        <dbReference type="SAM" id="MobiDB-lite"/>
    </source>
</evidence>
<dbReference type="OrthoDB" id="6500995at2759"/>
<feature type="region of interest" description="Disordered" evidence="1">
    <location>
        <begin position="1"/>
        <end position="26"/>
    </location>
</feature>
<reference evidence="2 3" key="1">
    <citation type="journal article" date="2010" name="Science">
        <title>Genomic comparison of the ants Camponotus floridanus and Harpegnathos saltator.</title>
        <authorList>
            <person name="Bonasio R."/>
            <person name="Zhang G."/>
            <person name="Ye C."/>
            <person name="Mutti N.S."/>
            <person name="Fang X."/>
            <person name="Qin N."/>
            <person name="Donahue G."/>
            <person name="Yang P."/>
            <person name="Li Q."/>
            <person name="Li C."/>
            <person name="Zhang P."/>
            <person name="Huang Z."/>
            <person name="Berger S.L."/>
            <person name="Reinberg D."/>
            <person name="Wang J."/>
            <person name="Liebig J."/>
        </authorList>
    </citation>
    <scope>NUCLEOTIDE SEQUENCE [LARGE SCALE GENOMIC DNA]</scope>
    <source>
        <strain evidence="2 3">R22 G/1</strain>
    </source>
</reference>
<accession>E2CA65</accession>